<keyword evidence="3" id="KW-0732">Signal</keyword>
<evidence type="ECO:0000256" key="2">
    <source>
        <dbReference type="SAM" id="Phobius"/>
    </source>
</evidence>
<dbReference type="RefSeq" id="WP_131757347.1">
    <property type="nucleotide sequence ID" value="NZ_CAACUY010000030.1"/>
</dbReference>
<evidence type="ECO:0000256" key="1">
    <source>
        <dbReference type="SAM" id="MobiDB-lite"/>
    </source>
</evidence>
<comment type="caution">
    <text evidence="4">The sequence shown here is derived from an EMBL/GenBank/DDBJ whole genome shotgun (WGS) entry which is preliminary data.</text>
</comment>
<name>A0ABW2XFC2_9ACTN</name>
<evidence type="ECO:0000313" key="5">
    <source>
        <dbReference type="Proteomes" id="UP001597063"/>
    </source>
</evidence>
<proteinExistence type="predicted"/>
<reference evidence="5" key="1">
    <citation type="journal article" date="2019" name="Int. J. Syst. Evol. Microbiol.">
        <title>The Global Catalogue of Microorganisms (GCM) 10K type strain sequencing project: providing services to taxonomists for standard genome sequencing and annotation.</title>
        <authorList>
            <consortium name="The Broad Institute Genomics Platform"/>
            <consortium name="The Broad Institute Genome Sequencing Center for Infectious Disease"/>
            <person name="Wu L."/>
            <person name="Ma J."/>
        </authorList>
    </citation>
    <scope>NUCLEOTIDE SEQUENCE [LARGE SCALE GENOMIC DNA]</scope>
    <source>
        <strain evidence="5">JCM 9371</strain>
    </source>
</reference>
<evidence type="ECO:0000256" key="3">
    <source>
        <dbReference type="SAM" id="SignalP"/>
    </source>
</evidence>
<keyword evidence="2" id="KW-1133">Transmembrane helix</keyword>
<sequence>MRAHHPSALAAAGSAAVTLVVLTASAAAAGAQVEGNRAPTPRPAVTSTASATAAFRPADPRLAVPAGLVAGVRHPDIWWTIGTASGRPMLFALDARGRTRASYTFPAVTGARLNAITIVKNGSGEPGLFVGDLDQGRAGSLTLHRVAEPAALASGALQVKSFRLKYPDGGHLGGALLADPAESRVYIITKDPTAAGVFALPGVLGPQQNALTRLRTLTFPVRGGEFARDGRVILKTPRDVRVLGGIREKVTQVVRTAVKMGGSAFAVAPDGRRVVIADPGTRPMFRVVDLPAVTGTASAGGAPSAGSTPVADQSPVSLPSDSGPPGGLIGTGALAGLVLLGVVSGVLYLRGRRRHG</sequence>
<dbReference type="EMBL" id="JBHTGP010000006">
    <property type="protein sequence ID" value="MFD0685149.1"/>
    <property type="molecule type" value="Genomic_DNA"/>
</dbReference>
<accession>A0ABW2XFC2</accession>
<keyword evidence="5" id="KW-1185">Reference proteome</keyword>
<feature type="transmembrane region" description="Helical" evidence="2">
    <location>
        <begin position="327"/>
        <end position="349"/>
    </location>
</feature>
<evidence type="ECO:0008006" key="6">
    <source>
        <dbReference type="Google" id="ProtNLM"/>
    </source>
</evidence>
<gene>
    <name evidence="4" type="ORF">ACFQZM_11625</name>
</gene>
<dbReference type="Proteomes" id="UP001597063">
    <property type="component" value="Unassembled WGS sequence"/>
</dbReference>
<feature type="compositionally biased region" description="Low complexity" evidence="1">
    <location>
        <begin position="297"/>
        <end position="311"/>
    </location>
</feature>
<keyword evidence="2" id="KW-0812">Transmembrane</keyword>
<evidence type="ECO:0000313" key="4">
    <source>
        <dbReference type="EMBL" id="MFD0685149.1"/>
    </source>
</evidence>
<protein>
    <recommendedName>
        <fullName evidence="6">Esterase-like activity of phytase family protein</fullName>
    </recommendedName>
</protein>
<organism evidence="4 5">
    <name type="scientific">Actinomadura fibrosa</name>
    <dbReference type="NCBI Taxonomy" id="111802"/>
    <lineage>
        <taxon>Bacteria</taxon>
        <taxon>Bacillati</taxon>
        <taxon>Actinomycetota</taxon>
        <taxon>Actinomycetes</taxon>
        <taxon>Streptosporangiales</taxon>
        <taxon>Thermomonosporaceae</taxon>
        <taxon>Actinomadura</taxon>
    </lineage>
</organism>
<feature type="region of interest" description="Disordered" evidence="1">
    <location>
        <begin position="297"/>
        <end position="324"/>
    </location>
</feature>
<feature type="signal peptide" evidence="3">
    <location>
        <begin position="1"/>
        <end position="26"/>
    </location>
</feature>
<keyword evidence="2" id="KW-0472">Membrane</keyword>
<feature type="chain" id="PRO_5046872528" description="Esterase-like activity of phytase family protein" evidence="3">
    <location>
        <begin position="27"/>
        <end position="356"/>
    </location>
</feature>